<evidence type="ECO:0000313" key="2">
    <source>
        <dbReference type="EMBL" id="CAD5118068.1"/>
    </source>
</evidence>
<name>A0A7I8VQR0_9ANNE</name>
<reference evidence="2 3" key="1">
    <citation type="submission" date="2020-08" db="EMBL/GenBank/DDBJ databases">
        <authorList>
            <person name="Hejnol A."/>
        </authorList>
    </citation>
    <scope>NUCLEOTIDE SEQUENCE [LARGE SCALE GENOMIC DNA]</scope>
</reference>
<evidence type="ECO:0000256" key="1">
    <source>
        <dbReference type="SAM" id="MobiDB-lite"/>
    </source>
</evidence>
<evidence type="ECO:0000313" key="3">
    <source>
        <dbReference type="Proteomes" id="UP000549394"/>
    </source>
</evidence>
<gene>
    <name evidence="2" type="ORF">DGYR_LOCUS6506</name>
</gene>
<dbReference type="EMBL" id="CAJFCJ010000008">
    <property type="protein sequence ID" value="CAD5118068.1"/>
    <property type="molecule type" value="Genomic_DNA"/>
</dbReference>
<accession>A0A7I8VQR0</accession>
<protein>
    <submittedName>
        <fullName evidence="2">DgyrCDS6806</fullName>
    </submittedName>
</protein>
<feature type="region of interest" description="Disordered" evidence="1">
    <location>
        <begin position="28"/>
        <end position="48"/>
    </location>
</feature>
<keyword evidence="3" id="KW-1185">Reference proteome</keyword>
<proteinExistence type="predicted"/>
<dbReference type="Proteomes" id="UP000549394">
    <property type="component" value="Unassembled WGS sequence"/>
</dbReference>
<sequence>MTNLHYEYEYTLQDKFIQGMSKPKRTLEVQFDSAPKSAPPSLASSPKSCSSGFSQYYRNFFLSQTAKEDQQKALKEEGGILWETNSKSAENLESIVSNSLVGYLQKVSQKSKTQSSKMGSYRDVNILAPTST</sequence>
<feature type="region of interest" description="Disordered" evidence="1">
    <location>
        <begin position="112"/>
        <end position="132"/>
    </location>
</feature>
<comment type="caution">
    <text evidence="2">The sequence shown here is derived from an EMBL/GenBank/DDBJ whole genome shotgun (WGS) entry which is preliminary data.</text>
</comment>
<organism evidence="2 3">
    <name type="scientific">Dimorphilus gyrociliatus</name>
    <dbReference type="NCBI Taxonomy" id="2664684"/>
    <lineage>
        <taxon>Eukaryota</taxon>
        <taxon>Metazoa</taxon>
        <taxon>Spiralia</taxon>
        <taxon>Lophotrochozoa</taxon>
        <taxon>Annelida</taxon>
        <taxon>Polychaeta</taxon>
        <taxon>Polychaeta incertae sedis</taxon>
        <taxon>Dinophilidae</taxon>
        <taxon>Dimorphilus</taxon>
    </lineage>
</organism>
<feature type="compositionally biased region" description="Low complexity" evidence="1">
    <location>
        <begin position="33"/>
        <end position="48"/>
    </location>
</feature>
<dbReference type="AlphaFoldDB" id="A0A7I8VQR0"/>